<dbReference type="PANTHER" id="PTHR10257:SF6">
    <property type="entry name" value="SERINE_THREONINE-PROTEIN PHOSPHATASE 2A 56 KDA REGULATORY SUBUNIT ALPHA ISOFORM"/>
    <property type="match status" value="1"/>
</dbReference>
<dbReference type="PIRSF" id="PIRSF028043">
    <property type="entry name" value="PP2A_B56"/>
    <property type="match status" value="1"/>
</dbReference>
<organism evidence="4 5">
    <name type="scientific">Gadus morhua</name>
    <name type="common">Atlantic cod</name>
    <dbReference type="NCBI Taxonomy" id="8049"/>
    <lineage>
        <taxon>Eukaryota</taxon>
        <taxon>Metazoa</taxon>
        <taxon>Chordata</taxon>
        <taxon>Craniata</taxon>
        <taxon>Vertebrata</taxon>
        <taxon>Euteleostomi</taxon>
        <taxon>Actinopterygii</taxon>
        <taxon>Neopterygii</taxon>
        <taxon>Teleostei</taxon>
        <taxon>Neoteleostei</taxon>
        <taxon>Acanthomorphata</taxon>
        <taxon>Zeiogadaria</taxon>
        <taxon>Gadariae</taxon>
        <taxon>Gadiformes</taxon>
        <taxon>Gadoidei</taxon>
        <taxon>Gadidae</taxon>
        <taxon>Gadus</taxon>
    </lineage>
</organism>
<accession>A0A8C5AHC0</accession>
<dbReference type="GeneTree" id="ENSGT01030000234620"/>
<dbReference type="SUPFAM" id="SSF48371">
    <property type="entry name" value="ARM repeat"/>
    <property type="match status" value="1"/>
</dbReference>
<name>A0A8C5AHC0_GADMO</name>
<evidence type="ECO:0000256" key="2">
    <source>
        <dbReference type="PIRNR" id="PIRNR028043"/>
    </source>
</evidence>
<protein>
    <recommendedName>
        <fullName evidence="2">Serine/threonine protein phosphatase 2A regulatory subunit</fullName>
    </recommendedName>
</protein>
<dbReference type="AlphaFoldDB" id="A0A8C5AHC0"/>
<dbReference type="Gene3D" id="1.25.10.10">
    <property type="entry name" value="Leucine-rich Repeat Variant"/>
    <property type="match status" value="1"/>
</dbReference>
<feature type="region of interest" description="Disordered" evidence="3">
    <location>
        <begin position="1"/>
        <end position="35"/>
    </location>
</feature>
<reference evidence="4" key="1">
    <citation type="submission" date="2025-08" db="UniProtKB">
        <authorList>
            <consortium name="Ensembl"/>
        </authorList>
    </citation>
    <scope>IDENTIFICATION</scope>
</reference>
<dbReference type="GO" id="GO:0000159">
    <property type="term" value="C:protein phosphatase type 2A complex"/>
    <property type="evidence" value="ECO:0007669"/>
    <property type="project" value="UniProtKB-UniRule"/>
</dbReference>
<feature type="compositionally biased region" description="Basic residues" evidence="3">
    <location>
        <begin position="16"/>
        <end position="26"/>
    </location>
</feature>
<dbReference type="Proteomes" id="UP000694546">
    <property type="component" value="Chromosome 21"/>
</dbReference>
<proteinExistence type="inferred from homology"/>
<evidence type="ECO:0000256" key="1">
    <source>
        <dbReference type="ARBA" id="ARBA00009745"/>
    </source>
</evidence>
<dbReference type="GO" id="GO:0007165">
    <property type="term" value="P:signal transduction"/>
    <property type="evidence" value="ECO:0007669"/>
    <property type="project" value="InterPro"/>
</dbReference>
<gene>
    <name evidence="4" type="primary">PPP2R5A</name>
</gene>
<dbReference type="Pfam" id="PF01603">
    <property type="entry name" value="B56"/>
    <property type="match status" value="2"/>
</dbReference>
<sequence>MSAISASEKVDGFTRKSMRKAQKQRKSQGSSQFRTQSALVELSPLPQLKDVPSTEQQELFTQKLQQCCMLFDFMDSVIDLKSKEIKRATLNELVEYVSTNRGVLVETAYPEITSMIYDEPTLEASWLVYEFLLRFLENPDFQPSIAKRYIDQKFVLQLLELFDSEDPRERDFLKTILHRIYGKFLGLRAFIRKQINNIFLRFIYETDHFNGVAELLEILGSIINGFALPLKAEHKQFLMKVLIPMHTAKGLALFHAQLAYCVVQFLEKDPTLTEPVIRGLLKFWPKTCSQKEVMYLGEIEEILDVIEPTQFKKIEEPLFKQISRCVANPHFQVAERALYFWNNEYILSLIEENIDQVLPIMFGSLYRISKEHWNPTIISLVYNVLKTLMEMNSTLFDELTASYKADRQR</sequence>
<dbReference type="InterPro" id="IPR002554">
    <property type="entry name" value="PP2A_B56"/>
</dbReference>
<dbReference type="PANTHER" id="PTHR10257">
    <property type="entry name" value="SERINE/THREONINE PROTEIN PHOSPHATASE 2A PP2A REGULATORY SUBUNIT B"/>
    <property type="match status" value="1"/>
</dbReference>
<evidence type="ECO:0000313" key="5">
    <source>
        <dbReference type="Proteomes" id="UP000694546"/>
    </source>
</evidence>
<dbReference type="GO" id="GO:0005634">
    <property type="term" value="C:nucleus"/>
    <property type="evidence" value="ECO:0007669"/>
    <property type="project" value="TreeGrafter"/>
</dbReference>
<reference evidence="4" key="2">
    <citation type="submission" date="2025-09" db="UniProtKB">
        <authorList>
            <consortium name="Ensembl"/>
        </authorList>
    </citation>
    <scope>IDENTIFICATION</scope>
</reference>
<comment type="similarity">
    <text evidence="1">Belongs to the phosphatase 2A regulatory subunit B56 family.</text>
</comment>
<dbReference type="Ensembl" id="ENSGMOT00000038507.1">
    <property type="protein sequence ID" value="ENSGMOP00000030746.1"/>
    <property type="gene ID" value="ENSGMOG00000000268.2"/>
</dbReference>
<evidence type="ECO:0000256" key="3">
    <source>
        <dbReference type="SAM" id="MobiDB-lite"/>
    </source>
</evidence>
<evidence type="ECO:0000313" key="4">
    <source>
        <dbReference type="Ensembl" id="ENSGMOP00000030746.1"/>
    </source>
</evidence>
<dbReference type="GO" id="GO:0005829">
    <property type="term" value="C:cytosol"/>
    <property type="evidence" value="ECO:0007669"/>
    <property type="project" value="TreeGrafter"/>
</dbReference>
<keyword evidence="5" id="KW-1185">Reference proteome</keyword>
<dbReference type="InterPro" id="IPR011989">
    <property type="entry name" value="ARM-like"/>
</dbReference>
<dbReference type="InterPro" id="IPR016024">
    <property type="entry name" value="ARM-type_fold"/>
</dbReference>
<dbReference type="GO" id="GO:0072542">
    <property type="term" value="F:protein phosphatase activator activity"/>
    <property type="evidence" value="ECO:0007669"/>
    <property type="project" value="TreeGrafter"/>
</dbReference>